<comment type="subcellular location">
    <subcellularLocation>
        <location evidence="1">Nucleus</location>
    </subcellularLocation>
</comment>
<dbReference type="InterPro" id="IPR036616">
    <property type="entry name" value="Poly(ADP-ribose)pol_reg_dom_sf"/>
</dbReference>
<dbReference type="PANTHER" id="PTHR10459">
    <property type="entry name" value="DNA LIGASE"/>
    <property type="match status" value="1"/>
</dbReference>
<gene>
    <name evidence="10" type="ORF">ZIOFF_006368</name>
</gene>
<accession>A0A8J5HPP1</accession>
<dbReference type="InterPro" id="IPR050800">
    <property type="entry name" value="ARTD/PARP"/>
</dbReference>
<evidence type="ECO:0000256" key="5">
    <source>
        <dbReference type="ARBA" id="ARBA00023027"/>
    </source>
</evidence>
<evidence type="ECO:0000256" key="3">
    <source>
        <dbReference type="ARBA" id="ARBA00022679"/>
    </source>
</evidence>
<reference evidence="10 11" key="1">
    <citation type="submission" date="2020-08" db="EMBL/GenBank/DDBJ databases">
        <title>Plant Genome Project.</title>
        <authorList>
            <person name="Zhang R.-G."/>
        </authorList>
    </citation>
    <scope>NUCLEOTIDE SEQUENCE [LARGE SCALE GENOMIC DNA]</scope>
    <source>
        <tissue evidence="10">Rhizome</tissue>
    </source>
</reference>
<organism evidence="10 11">
    <name type="scientific">Zingiber officinale</name>
    <name type="common">Ginger</name>
    <name type="synonym">Amomum zingiber</name>
    <dbReference type="NCBI Taxonomy" id="94328"/>
    <lineage>
        <taxon>Eukaryota</taxon>
        <taxon>Viridiplantae</taxon>
        <taxon>Streptophyta</taxon>
        <taxon>Embryophyta</taxon>
        <taxon>Tracheophyta</taxon>
        <taxon>Spermatophyta</taxon>
        <taxon>Magnoliopsida</taxon>
        <taxon>Liliopsida</taxon>
        <taxon>Zingiberales</taxon>
        <taxon>Zingiberaceae</taxon>
        <taxon>Zingiber</taxon>
    </lineage>
</organism>
<feature type="domain" description="PARP catalytic" evidence="8">
    <location>
        <begin position="104"/>
        <end position="335"/>
    </location>
</feature>
<dbReference type="PROSITE" id="PS51059">
    <property type="entry name" value="PARP_CATALYTIC"/>
    <property type="match status" value="1"/>
</dbReference>
<dbReference type="SUPFAM" id="SSF47587">
    <property type="entry name" value="Domain of poly(ADP-ribose) polymerase"/>
    <property type="match status" value="1"/>
</dbReference>
<evidence type="ECO:0000256" key="4">
    <source>
        <dbReference type="ARBA" id="ARBA00022695"/>
    </source>
</evidence>
<sequence length="476" mass="53281">MGYDSPDLPMGMLTDFHLKRGEEELLKFREVIEKASKLSKVEANLLWDDFSCKWFTLMHSTRPYVLRSYQELADHVAAGFEGIRDVNVASRLIGGVFDCATVDDPLSDQYSKLGCSITSVERESEEYEMIVKYLQTTYEPVKVGEVAYGMAVENVFAIQSSAGPSYEEIKTPPNKILLWCGTTTSNLLRHLHKGLLPAVCQIPVPGYMFGRAIVCSNASAEAARYGFTAVDRPDGFLFLGIVSLGEKITEISTVPEDTRKMEEEKVSVKGLGKKRPEESGHFQWGDEIKVPCGRLVASEHKDSPLEFNEYAVYDPKQVCMRFLVAVKTVARRFLLFAGHDEDLDPKHLFTGRDFFCPSRPTATPSPFRDTADHRSLVPALYDHRTFFFVDHLHLPAVLLPRSSPLCGQIFDQKGKDPSLVYPHCTIRISPDTSGHGKVFDEMPKFFISPLFVLATSSATTCCCEYLQGLWASVVAK</sequence>
<dbReference type="PANTHER" id="PTHR10459:SF106">
    <property type="entry name" value="PROTEIN ADP-RIBOSYLTRANSFERASE PARP3"/>
    <property type="match status" value="1"/>
</dbReference>
<keyword evidence="2 7" id="KW-0328">Glycosyltransferase</keyword>
<dbReference type="SUPFAM" id="SSF56399">
    <property type="entry name" value="ADP-ribosylation"/>
    <property type="match status" value="1"/>
</dbReference>
<dbReference type="Gene3D" id="3.90.228.10">
    <property type="match status" value="1"/>
</dbReference>
<keyword evidence="5 7" id="KW-0520">NAD</keyword>
<evidence type="ECO:0000256" key="1">
    <source>
        <dbReference type="ARBA" id="ARBA00004123"/>
    </source>
</evidence>
<evidence type="ECO:0000313" key="10">
    <source>
        <dbReference type="EMBL" id="KAG6532522.1"/>
    </source>
</evidence>
<dbReference type="EC" id="2.4.2.-" evidence="7"/>
<dbReference type="PROSITE" id="PS51060">
    <property type="entry name" value="PARP_ALPHA_HD"/>
    <property type="match status" value="1"/>
</dbReference>
<keyword evidence="11" id="KW-1185">Reference proteome</keyword>
<evidence type="ECO:0000313" key="11">
    <source>
        <dbReference type="Proteomes" id="UP000734854"/>
    </source>
</evidence>
<keyword evidence="4" id="KW-0548">Nucleotidyltransferase</keyword>
<keyword evidence="3 7" id="KW-0808">Transferase</keyword>
<dbReference type="GO" id="GO:0016779">
    <property type="term" value="F:nucleotidyltransferase activity"/>
    <property type="evidence" value="ECO:0007669"/>
    <property type="project" value="UniProtKB-KW"/>
</dbReference>
<dbReference type="InterPro" id="IPR012317">
    <property type="entry name" value="Poly(ADP-ribose)pol_cat_dom"/>
</dbReference>
<protein>
    <recommendedName>
        <fullName evidence="7">Poly [ADP-ribose] polymerase</fullName>
        <shortName evidence="7">PARP</shortName>
        <ecNumber evidence="7">2.4.2.-</ecNumber>
    </recommendedName>
</protein>
<dbReference type="GO" id="GO:0003950">
    <property type="term" value="F:NAD+ poly-ADP-ribosyltransferase activity"/>
    <property type="evidence" value="ECO:0007669"/>
    <property type="project" value="UniProtKB-UniRule"/>
</dbReference>
<dbReference type="Pfam" id="PF00644">
    <property type="entry name" value="PARP"/>
    <property type="match status" value="1"/>
</dbReference>
<keyword evidence="6" id="KW-0539">Nucleus</keyword>
<dbReference type="EMBL" id="JACMSC010000002">
    <property type="protein sequence ID" value="KAG6532522.1"/>
    <property type="molecule type" value="Genomic_DNA"/>
</dbReference>
<dbReference type="AlphaFoldDB" id="A0A8J5HPP1"/>
<dbReference type="GO" id="GO:1990404">
    <property type="term" value="F:NAD+-protein mono-ADP-ribosyltransferase activity"/>
    <property type="evidence" value="ECO:0007669"/>
    <property type="project" value="TreeGrafter"/>
</dbReference>
<dbReference type="Proteomes" id="UP000734854">
    <property type="component" value="Unassembled WGS sequence"/>
</dbReference>
<name>A0A8J5HPP1_ZINOF</name>
<evidence type="ECO:0000259" key="8">
    <source>
        <dbReference type="PROSITE" id="PS51059"/>
    </source>
</evidence>
<proteinExistence type="predicted"/>
<dbReference type="Pfam" id="PF02877">
    <property type="entry name" value="PARP_reg"/>
    <property type="match status" value="1"/>
</dbReference>
<dbReference type="GO" id="GO:0005730">
    <property type="term" value="C:nucleolus"/>
    <property type="evidence" value="ECO:0007669"/>
    <property type="project" value="TreeGrafter"/>
</dbReference>
<evidence type="ECO:0000256" key="2">
    <source>
        <dbReference type="ARBA" id="ARBA00022676"/>
    </source>
</evidence>
<dbReference type="InterPro" id="IPR004102">
    <property type="entry name" value="Poly(ADP-ribose)pol_reg_dom"/>
</dbReference>
<evidence type="ECO:0000256" key="6">
    <source>
        <dbReference type="ARBA" id="ARBA00023242"/>
    </source>
</evidence>
<dbReference type="FunFam" id="3.90.228.10:FF:000010">
    <property type="entry name" value="Poly [ADP-ribose] polymerase"/>
    <property type="match status" value="1"/>
</dbReference>
<dbReference type="CDD" id="cd01437">
    <property type="entry name" value="parp_like"/>
    <property type="match status" value="1"/>
</dbReference>
<feature type="domain" description="PARP alpha-helical" evidence="9">
    <location>
        <begin position="1"/>
        <end position="94"/>
    </location>
</feature>
<dbReference type="Gene3D" id="1.20.142.10">
    <property type="entry name" value="Poly(ADP-ribose) polymerase, regulatory domain"/>
    <property type="match status" value="1"/>
</dbReference>
<comment type="caution">
    <text evidence="10">The sequence shown here is derived from an EMBL/GenBank/DDBJ whole genome shotgun (WGS) entry which is preliminary data.</text>
</comment>
<evidence type="ECO:0000259" key="9">
    <source>
        <dbReference type="PROSITE" id="PS51060"/>
    </source>
</evidence>
<dbReference type="GO" id="GO:0070212">
    <property type="term" value="P:protein poly-ADP-ribosylation"/>
    <property type="evidence" value="ECO:0007669"/>
    <property type="project" value="TreeGrafter"/>
</dbReference>
<dbReference type="GO" id="GO:0006302">
    <property type="term" value="P:double-strand break repair"/>
    <property type="evidence" value="ECO:0007669"/>
    <property type="project" value="TreeGrafter"/>
</dbReference>
<evidence type="ECO:0000256" key="7">
    <source>
        <dbReference type="RuleBase" id="RU362114"/>
    </source>
</evidence>